<dbReference type="PIRSF" id="PIRSF000103">
    <property type="entry name" value="HIBADH"/>
    <property type="match status" value="1"/>
</dbReference>
<dbReference type="FunFam" id="1.10.1040.10:FF:000006">
    <property type="entry name" value="3-hydroxyisobutyrate dehydrogenase"/>
    <property type="match status" value="1"/>
</dbReference>
<evidence type="ECO:0000256" key="1">
    <source>
        <dbReference type="ARBA" id="ARBA00009080"/>
    </source>
</evidence>
<dbReference type="UniPathway" id="UPA00362"/>
<dbReference type="InterPro" id="IPR015815">
    <property type="entry name" value="HIBADH-related"/>
</dbReference>
<evidence type="ECO:0000256" key="6">
    <source>
        <dbReference type="RuleBase" id="RU910714"/>
    </source>
</evidence>
<protein>
    <recommendedName>
        <fullName evidence="6">3-hydroxyisobutyrate dehydrogenase</fullName>
        <shortName evidence="6">HIBADH</shortName>
        <ecNumber evidence="6">1.1.1.31</ecNumber>
    </recommendedName>
</protein>
<organism evidence="9 10">
    <name type="scientific">Psychrobacter sanguinis</name>
    <dbReference type="NCBI Taxonomy" id="861445"/>
    <lineage>
        <taxon>Bacteria</taxon>
        <taxon>Pseudomonadati</taxon>
        <taxon>Pseudomonadota</taxon>
        <taxon>Gammaproteobacteria</taxon>
        <taxon>Moraxellales</taxon>
        <taxon>Moraxellaceae</taxon>
        <taxon>Psychrobacter</taxon>
    </lineage>
</organism>
<evidence type="ECO:0000256" key="3">
    <source>
        <dbReference type="ARBA" id="ARBA00023002"/>
    </source>
</evidence>
<evidence type="ECO:0000313" key="9">
    <source>
        <dbReference type="EMBL" id="MUG31531.1"/>
    </source>
</evidence>
<dbReference type="AlphaFoldDB" id="A0A844LXX9"/>
<evidence type="ECO:0000256" key="4">
    <source>
        <dbReference type="ARBA" id="ARBA00023027"/>
    </source>
</evidence>
<feature type="domain" description="3-hydroxyisobutyrate dehydrogenase-like NAD-binding" evidence="8">
    <location>
        <begin position="181"/>
        <end position="304"/>
    </location>
</feature>
<dbReference type="Pfam" id="PF03446">
    <property type="entry name" value="NAD_binding_2"/>
    <property type="match status" value="1"/>
</dbReference>
<dbReference type="EC" id="1.1.1.31" evidence="6"/>
<dbReference type="Gene3D" id="1.10.1040.10">
    <property type="entry name" value="N-(1-d-carboxylethyl)-l-norvaline Dehydrogenase, domain 2"/>
    <property type="match status" value="1"/>
</dbReference>
<keyword evidence="2 6" id="KW-0101">Branched-chain amino acid catabolism</keyword>
<evidence type="ECO:0000259" key="8">
    <source>
        <dbReference type="Pfam" id="PF14833"/>
    </source>
</evidence>
<dbReference type="Gene3D" id="3.40.50.720">
    <property type="entry name" value="NAD(P)-binding Rossmann-like Domain"/>
    <property type="match status" value="1"/>
</dbReference>
<evidence type="ECO:0000313" key="10">
    <source>
        <dbReference type="Proteomes" id="UP000442109"/>
    </source>
</evidence>
<dbReference type="GO" id="GO:0050661">
    <property type="term" value="F:NADP binding"/>
    <property type="evidence" value="ECO:0007669"/>
    <property type="project" value="InterPro"/>
</dbReference>
<dbReference type="RefSeq" id="WP_155586672.1">
    <property type="nucleotide sequence ID" value="NZ_WFKQ01000001.1"/>
</dbReference>
<gene>
    <name evidence="9" type="primary">mmsB</name>
    <name evidence="9" type="ORF">GB996_01830</name>
</gene>
<reference evidence="9 10" key="1">
    <citation type="journal article" date="2019" name="PLoS ONE">
        <title>Pup mortality in New Zealand sea lions (Phocarctos hookeri) at Enderby Island, Auckland Islands, 2013-18.</title>
        <authorList>
            <person name="Michael S.A."/>
            <person name="Hayman D.T.S."/>
            <person name="Gray R."/>
            <person name="Zhang J."/>
            <person name="Rogers L."/>
            <person name="Roe W.D."/>
        </authorList>
    </citation>
    <scope>NUCLEOTIDE SEQUENCE [LARGE SCALE GENOMIC DNA]</scope>
    <source>
        <strain evidence="9 10">SM868</strain>
    </source>
</reference>
<evidence type="ECO:0000256" key="5">
    <source>
        <dbReference type="PIRSR" id="PIRSR000103-1"/>
    </source>
</evidence>
<keyword evidence="4 6" id="KW-0520">NAD</keyword>
<keyword evidence="10" id="KW-1185">Reference proteome</keyword>
<comment type="catalytic activity">
    <reaction evidence="6">
        <text>3-hydroxy-2-methylpropanoate + NAD(+) = 2-methyl-3-oxopropanoate + NADH + H(+)</text>
        <dbReference type="Rhea" id="RHEA:17681"/>
        <dbReference type="ChEBI" id="CHEBI:11805"/>
        <dbReference type="ChEBI" id="CHEBI:15378"/>
        <dbReference type="ChEBI" id="CHEBI:57540"/>
        <dbReference type="ChEBI" id="CHEBI:57700"/>
        <dbReference type="ChEBI" id="CHEBI:57945"/>
        <dbReference type="EC" id="1.1.1.31"/>
    </reaction>
</comment>
<sequence length="313" mass="32649">MTQNTPKDTPKIAFIGLGNMGGPMAKNLLKNGYQVTVYDLSEAAQQQLSDAGASTSSSPKQAVQGADVVITMLPASKHVNTVYLGDAEATQLTADGLLSELPSGTLVIDSSTIDAAAARNVARIATTKGIDMVDAPVSGGTAGAEAGTLTFIVGGEDSAFNRAEPILKAMGKNIFHAGSNGAGQVAKICNNMLLGILMSGTAEALNLGVKNGLDAKVLSDIMLQSSGRNWTLEVYNPYPGVLENVPSSRGYSGGFMSQHMHKDLHLALQAAEDINAEVPMGAQAAALYDEHIKEHNTKDFSSIMAHFDSSVLR</sequence>
<dbReference type="GO" id="GO:0051287">
    <property type="term" value="F:NAD binding"/>
    <property type="evidence" value="ECO:0007669"/>
    <property type="project" value="InterPro"/>
</dbReference>
<dbReference type="PANTHER" id="PTHR22981">
    <property type="entry name" value="3-HYDROXYISOBUTYRATE DEHYDROGENASE-RELATED"/>
    <property type="match status" value="1"/>
</dbReference>
<keyword evidence="3 6" id="KW-0560">Oxidoreductase</keyword>
<proteinExistence type="inferred from homology"/>
<dbReference type="SUPFAM" id="SSF48179">
    <property type="entry name" value="6-phosphogluconate dehydrogenase C-terminal domain-like"/>
    <property type="match status" value="1"/>
</dbReference>
<dbReference type="GO" id="GO:0006574">
    <property type="term" value="P:L-valine catabolic process"/>
    <property type="evidence" value="ECO:0007669"/>
    <property type="project" value="UniProtKB-UniPathway"/>
</dbReference>
<feature type="domain" description="6-phosphogluconate dehydrogenase NADP-binding" evidence="7">
    <location>
        <begin position="11"/>
        <end position="178"/>
    </location>
</feature>
<dbReference type="InterPro" id="IPR002204">
    <property type="entry name" value="3-OH-isobutyrate_DH-rel_CS"/>
</dbReference>
<comment type="pathway">
    <text evidence="6">Amino-acid degradation; L-valine degradation.</text>
</comment>
<dbReference type="InterPro" id="IPR008927">
    <property type="entry name" value="6-PGluconate_DH-like_C_sf"/>
</dbReference>
<dbReference type="InterPro" id="IPR029154">
    <property type="entry name" value="HIBADH-like_NADP-bd"/>
</dbReference>
<dbReference type="InterPro" id="IPR013328">
    <property type="entry name" value="6PGD_dom2"/>
</dbReference>
<evidence type="ECO:0000256" key="2">
    <source>
        <dbReference type="ARBA" id="ARBA00022456"/>
    </source>
</evidence>
<accession>A0A844LXX9</accession>
<name>A0A844LXX9_9GAMM</name>
<dbReference type="PROSITE" id="PS00895">
    <property type="entry name" value="3_HYDROXYISOBUT_DH"/>
    <property type="match status" value="1"/>
</dbReference>
<dbReference type="EMBL" id="WFKQ01000001">
    <property type="protein sequence ID" value="MUG31531.1"/>
    <property type="molecule type" value="Genomic_DNA"/>
</dbReference>
<comment type="similarity">
    <text evidence="1 6">Belongs to the HIBADH-related family.</text>
</comment>
<dbReference type="InterPro" id="IPR011548">
    <property type="entry name" value="HIBADH"/>
</dbReference>
<evidence type="ECO:0000259" key="7">
    <source>
        <dbReference type="Pfam" id="PF03446"/>
    </source>
</evidence>
<dbReference type="PANTHER" id="PTHR22981:SF7">
    <property type="entry name" value="3-HYDROXYISOBUTYRATE DEHYDROGENASE, MITOCHONDRIAL"/>
    <property type="match status" value="1"/>
</dbReference>
<dbReference type="NCBIfam" id="TIGR01692">
    <property type="entry name" value="HIBADH"/>
    <property type="match status" value="1"/>
</dbReference>
<dbReference type="InterPro" id="IPR006115">
    <property type="entry name" value="6PGDH_NADP-bd"/>
</dbReference>
<dbReference type="Proteomes" id="UP000442109">
    <property type="component" value="Unassembled WGS sequence"/>
</dbReference>
<dbReference type="OrthoDB" id="9786703at2"/>
<dbReference type="SUPFAM" id="SSF51735">
    <property type="entry name" value="NAD(P)-binding Rossmann-fold domains"/>
    <property type="match status" value="1"/>
</dbReference>
<dbReference type="InterPro" id="IPR036291">
    <property type="entry name" value="NAD(P)-bd_dom_sf"/>
</dbReference>
<comment type="caution">
    <text evidence="9">The sequence shown here is derived from an EMBL/GenBank/DDBJ whole genome shotgun (WGS) entry which is preliminary data.</text>
</comment>
<dbReference type="GO" id="GO:0008442">
    <property type="term" value="F:3-hydroxyisobutyrate dehydrogenase activity"/>
    <property type="evidence" value="ECO:0007669"/>
    <property type="project" value="UniProtKB-EC"/>
</dbReference>
<feature type="active site" evidence="5">
    <location>
        <position position="187"/>
    </location>
</feature>
<dbReference type="Pfam" id="PF14833">
    <property type="entry name" value="NAD_binding_11"/>
    <property type="match status" value="1"/>
</dbReference>